<name>A0ABQ2IXE8_9PSEU</name>
<organism evidence="1 2">
    <name type="scientific">Lentzea pudingi</name>
    <dbReference type="NCBI Taxonomy" id="1789439"/>
    <lineage>
        <taxon>Bacteria</taxon>
        <taxon>Bacillati</taxon>
        <taxon>Actinomycetota</taxon>
        <taxon>Actinomycetes</taxon>
        <taxon>Pseudonocardiales</taxon>
        <taxon>Pseudonocardiaceae</taxon>
        <taxon>Lentzea</taxon>
    </lineage>
</organism>
<reference evidence="2" key="1">
    <citation type="journal article" date="2019" name="Int. J. Syst. Evol. Microbiol.">
        <title>The Global Catalogue of Microorganisms (GCM) 10K type strain sequencing project: providing services to taxonomists for standard genome sequencing and annotation.</title>
        <authorList>
            <consortium name="The Broad Institute Genomics Platform"/>
            <consortium name="The Broad Institute Genome Sequencing Center for Infectious Disease"/>
            <person name="Wu L."/>
            <person name="Ma J."/>
        </authorList>
    </citation>
    <scope>NUCLEOTIDE SEQUENCE [LARGE SCALE GENOMIC DNA]</scope>
    <source>
        <strain evidence="2">CGMCC 4.7319</strain>
    </source>
</reference>
<gene>
    <name evidence="1" type="ORF">GCM10011609_87730</name>
</gene>
<keyword evidence="2" id="KW-1185">Reference proteome</keyword>
<protein>
    <submittedName>
        <fullName evidence="1">Uncharacterized protein</fullName>
    </submittedName>
</protein>
<dbReference type="RefSeq" id="WP_189160755.1">
    <property type="nucleotide sequence ID" value="NZ_BMNC01000036.1"/>
</dbReference>
<comment type="caution">
    <text evidence="1">The sequence shown here is derived from an EMBL/GenBank/DDBJ whole genome shotgun (WGS) entry which is preliminary data.</text>
</comment>
<evidence type="ECO:0000313" key="2">
    <source>
        <dbReference type="Proteomes" id="UP000597656"/>
    </source>
</evidence>
<sequence length="95" mass="10709">MITASWPAARPLIEQPTHARLLQDHLHRTRSQIRRIRRSGRTVRELFFYGTPQLDAATCSALLALADRLLTVGDIDTLREFLHPLIATAPVGMPQ</sequence>
<evidence type="ECO:0000313" key="1">
    <source>
        <dbReference type="EMBL" id="GGN30157.1"/>
    </source>
</evidence>
<proteinExistence type="predicted"/>
<dbReference type="EMBL" id="BMNC01000036">
    <property type="protein sequence ID" value="GGN30157.1"/>
    <property type="molecule type" value="Genomic_DNA"/>
</dbReference>
<dbReference type="Proteomes" id="UP000597656">
    <property type="component" value="Unassembled WGS sequence"/>
</dbReference>
<accession>A0ABQ2IXE8</accession>